<dbReference type="PROSITE" id="PS50885">
    <property type="entry name" value="HAMP"/>
    <property type="match status" value="1"/>
</dbReference>
<dbReference type="InterPro" id="IPR036097">
    <property type="entry name" value="HisK_dim/P_sf"/>
</dbReference>
<evidence type="ECO:0000256" key="1">
    <source>
        <dbReference type="ARBA" id="ARBA00000085"/>
    </source>
</evidence>
<dbReference type="InterPro" id="IPR005467">
    <property type="entry name" value="His_kinase_dom"/>
</dbReference>
<proteinExistence type="predicted"/>
<evidence type="ECO:0000256" key="4">
    <source>
        <dbReference type="ARBA" id="ARBA00022475"/>
    </source>
</evidence>
<dbReference type="InterPro" id="IPR036890">
    <property type="entry name" value="HATPase_C_sf"/>
</dbReference>
<dbReference type="InterPro" id="IPR013656">
    <property type="entry name" value="PAS_4"/>
</dbReference>
<evidence type="ECO:0000256" key="8">
    <source>
        <dbReference type="ARBA" id="ARBA00022777"/>
    </source>
</evidence>
<dbReference type="InterPro" id="IPR013655">
    <property type="entry name" value="PAS_fold_3"/>
</dbReference>
<evidence type="ECO:0000259" key="16">
    <source>
        <dbReference type="PROSITE" id="PS50113"/>
    </source>
</evidence>
<dbReference type="CDD" id="cd00130">
    <property type="entry name" value="PAS"/>
    <property type="match status" value="4"/>
</dbReference>
<dbReference type="Pfam" id="PF02743">
    <property type="entry name" value="dCache_1"/>
    <property type="match status" value="1"/>
</dbReference>
<feature type="domain" description="Histidine kinase" evidence="14">
    <location>
        <begin position="957"/>
        <end position="1182"/>
    </location>
</feature>
<feature type="domain" description="PAS" evidence="15">
    <location>
        <begin position="833"/>
        <end position="886"/>
    </location>
</feature>
<dbReference type="Gene3D" id="3.30.450.20">
    <property type="entry name" value="PAS domain"/>
    <property type="match status" value="6"/>
</dbReference>
<dbReference type="Pfam" id="PF00512">
    <property type="entry name" value="HisKA"/>
    <property type="match status" value="1"/>
</dbReference>
<comment type="subcellular location">
    <subcellularLocation>
        <location evidence="2">Cell membrane</location>
        <topology evidence="2">Multi-pass membrane protein</topology>
    </subcellularLocation>
</comment>
<evidence type="ECO:0000256" key="10">
    <source>
        <dbReference type="ARBA" id="ARBA00023012"/>
    </source>
</evidence>
<dbReference type="CDD" id="cd06225">
    <property type="entry name" value="HAMP"/>
    <property type="match status" value="1"/>
</dbReference>
<evidence type="ECO:0000256" key="11">
    <source>
        <dbReference type="ARBA" id="ARBA00023136"/>
    </source>
</evidence>
<keyword evidence="6" id="KW-0808">Transferase</keyword>
<dbReference type="SMART" id="SM00091">
    <property type="entry name" value="PAS"/>
    <property type="match status" value="4"/>
</dbReference>
<feature type="domain" description="PAS" evidence="15">
    <location>
        <begin position="678"/>
        <end position="752"/>
    </location>
</feature>
<evidence type="ECO:0000256" key="3">
    <source>
        <dbReference type="ARBA" id="ARBA00012438"/>
    </source>
</evidence>
<dbReference type="InterPro" id="IPR003661">
    <property type="entry name" value="HisK_dim/P_dom"/>
</dbReference>
<accession>A0ABV4Y7V6</accession>
<dbReference type="NCBIfam" id="TIGR00229">
    <property type="entry name" value="sensory_box"/>
    <property type="match status" value="4"/>
</dbReference>
<sequence length="1274" mass="144193">MRSRFEIWHFLCCRIPCLPLRWVLVIPFVLQTVGAAALVGYLSYGSGERTVIALIDRLMDEKSDRIQDQLNVYLNIPRQFVQINRLTIEQKSLNLNNSNQLKEYFRQQIQTFPALTSLGWRNVQGKQVFAIRNSLKHPIRNQTGNLAPSESLIILENRAASSSWYQAAAKTGKQTWTPISADAVFSLPGMNFSTPVYQTGKFQGVLTSGILLSDLSRKLKSLRFSSTGQVLIIERSGDLVASSTEEQVFARSVTDNSLVRLRITDSQNQVNRLLGQYLFNQWHDLNQIQAPQHFDLWVEGRKLLAQVAPFRDGYGLDWLVVTVIPESDFMAEIQASRRVTILLCLLILGVAIASGTFMASRFSFRMNRLNQLSDAIAAGNLSARLPADSPVVEVRSVARSFNLMADQLQSLFDRFENALQESEERFTTIFRASPDPISITSLAEERFLEVNHRMVEFYGYSREEFIGRTATELGLWASLTVRQQFTQLFQKQGRVDNLEVTFSTKSGELKVVLLSAKLCNLQGLDAVITIARDISDHKKTELALRQSEAKFSELAAASPAVIYTLLVSDREGMQFEYLSPAAQEIHEIPIADLLRDGSLILNQIVPEDLIRYQEAAHHARETGEQFQCEFRIITPSGKTKWLSVNSRSQRRETGEFVWHGITIDITDRKIAEIAFQETEARYRILSEICPVAIFRFDRPLNCVYVNDRWSEMTGRTKESALGRGWMEALHPEEREQLITKWTEGLTQLVPGGFILNQSEGRHLRPDGTTNWYYVQVVQEIDSFGRLVGYIGTLTDISDRKKAEAALQESEARFQTLVKNMPGMIYRYFPGNHDRFGLFTYVSSGSYELVELQPEQILQDANALWSLIHPEDFPSLQQSVTCAVQNCSSWQWEGRLTTPSGKLKWIQGNSRPQNTQYGVVWDGLLIDISDRKFAEQELQQAKKAAETANQAKSEFLANMSHELRTPLNAILGFAQLMHRDTSLNSDYQRYIKIIEDRGNYLLKLINEILDLSKIEAGRLTLEKEAIDLFDLLQSLHTNFSQQVNQEEVQIYLEILSKVPQYIITDGQKLQQVLINLIGNAIKFTNKGSVTLRVSSQENNSPTSDCHITLNFEVQDTGVGIAQEDLQIIFDAFAQAQAGKQTQEGTGLGLAISRKLVRLMGGEITVSSTLGEGSTFGFAIPVQETTESPVPPQQQVIGLAPNQEKLDVAEKLTREHLAVMPHDWIVELHQASRACNQKAIKYLITQIPTEYLFLAKGLEQFNQDFDFDKIMELTNF</sequence>
<keyword evidence="11 13" id="KW-0472">Membrane</keyword>
<evidence type="ECO:0000313" key="19">
    <source>
        <dbReference type="Proteomes" id="UP001576776"/>
    </source>
</evidence>
<evidence type="ECO:0000256" key="7">
    <source>
        <dbReference type="ARBA" id="ARBA00022692"/>
    </source>
</evidence>
<dbReference type="Pfam" id="PF02518">
    <property type="entry name" value="HATPase_c"/>
    <property type="match status" value="1"/>
</dbReference>
<evidence type="ECO:0000259" key="17">
    <source>
        <dbReference type="PROSITE" id="PS50885"/>
    </source>
</evidence>
<dbReference type="EC" id="2.7.13.3" evidence="3"/>
<dbReference type="Gene3D" id="6.10.340.10">
    <property type="match status" value="1"/>
</dbReference>
<dbReference type="Pfam" id="PF08447">
    <property type="entry name" value="PAS_3"/>
    <property type="match status" value="2"/>
</dbReference>
<dbReference type="Proteomes" id="UP001576776">
    <property type="component" value="Unassembled WGS sequence"/>
</dbReference>
<name>A0ABV4Y7V6_9CYAN</name>
<feature type="domain" description="PAC" evidence="16">
    <location>
        <begin position="756"/>
        <end position="808"/>
    </location>
</feature>
<evidence type="ECO:0000256" key="6">
    <source>
        <dbReference type="ARBA" id="ARBA00022679"/>
    </source>
</evidence>
<dbReference type="SMART" id="SM00388">
    <property type="entry name" value="HisKA"/>
    <property type="match status" value="1"/>
</dbReference>
<dbReference type="SUPFAM" id="SSF47384">
    <property type="entry name" value="Homodimeric domain of signal transducing histidine kinase"/>
    <property type="match status" value="1"/>
</dbReference>
<keyword evidence="8" id="KW-0418">Kinase</keyword>
<keyword evidence="10" id="KW-0902">Two-component regulatory system</keyword>
<dbReference type="EMBL" id="JBHFNS010000018">
    <property type="protein sequence ID" value="MFB2934349.1"/>
    <property type="molecule type" value="Genomic_DNA"/>
</dbReference>
<dbReference type="SMART" id="SM00086">
    <property type="entry name" value="PAC"/>
    <property type="match status" value="4"/>
</dbReference>
<dbReference type="Gene3D" id="1.10.287.130">
    <property type="match status" value="1"/>
</dbReference>
<dbReference type="SUPFAM" id="SSF55785">
    <property type="entry name" value="PYP-like sensor domain (PAS domain)"/>
    <property type="match status" value="4"/>
</dbReference>
<dbReference type="RefSeq" id="WP_413255874.1">
    <property type="nucleotide sequence ID" value="NZ_JBHFNS010000018.1"/>
</dbReference>
<feature type="transmembrane region" description="Helical" evidence="13">
    <location>
        <begin position="20"/>
        <end position="42"/>
    </location>
</feature>
<dbReference type="PANTHER" id="PTHR43047:SF72">
    <property type="entry name" value="OSMOSENSING HISTIDINE PROTEIN KINASE SLN1"/>
    <property type="match status" value="1"/>
</dbReference>
<dbReference type="InterPro" id="IPR000700">
    <property type="entry name" value="PAS-assoc_C"/>
</dbReference>
<feature type="domain" description="PAC" evidence="16">
    <location>
        <begin position="889"/>
        <end position="939"/>
    </location>
</feature>
<dbReference type="SMART" id="SM00304">
    <property type="entry name" value="HAMP"/>
    <property type="match status" value="1"/>
</dbReference>
<evidence type="ECO:0000256" key="5">
    <source>
        <dbReference type="ARBA" id="ARBA00022553"/>
    </source>
</evidence>
<dbReference type="SUPFAM" id="SSF55874">
    <property type="entry name" value="ATPase domain of HSP90 chaperone/DNA topoisomerase II/histidine kinase"/>
    <property type="match status" value="1"/>
</dbReference>
<dbReference type="InterPro" id="IPR003660">
    <property type="entry name" value="HAMP_dom"/>
</dbReference>
<dbReference type="PROSITE" id="PS50109">
    <property type="entry name" value="HIS_KIN"/>
    <property type="match status" value="1"/>
</dbReference>
<dbReference type="Gene3D" id="3.30.565.10">
    <property type="entry name" value="Histidine kinase-like ATPase, C-terminal domain"/>
    <property type="match status" value="1"/>
</dbReference>
<dbReference type="PANTHER" id="PTHR43047">
    <property type="entry name" value="TWO-COMPONENT HISTIDINE PROTEIN KINASE"/>
    <property type="match status" value="1"/>
</dbReference>
<feature type="domain" description="PAC" evidence="16">
    <location>
        <begin position="626"/>
        <end position="677"/>
    </location>
</feature>
<dbReference type="Pfam" id="PF13426">
    <property type="entry name" value="PAS_9"/>
    <property type="match status" value="1"/>
</dbReference>
<feature type="coiled-coil region" evidence="12">
    <location>
        <begin position="930"/>
        <end position="957"/>
    </location>
</feature>
<dbReference type="InterPro" id="IPR001610">
    <property type="entry name" value="PAC"/>
</dbReference>
<comment type="caution">
    <text evidence="18">The sequence shown here is derived from an EMBL/GenBank/DDBJ whole genome shotgun (WGS) entry which is preliminary data.</text>
</comment>
<feature type="domain" description="HAMP" evidence="17">
    <location>
        <begin position="360"/>
        <end position="413"/>
    </location>
</feature>
<feature type="domain" description="PAC" evidence="16">
    <location>
        <begin position="496"/>
        <end position="546"/>
    </location>
</feature>
<dbReference type="InterPro" id="IPR033479">
    <property type="entry name" value="dCache_1"/>
</dbReference>
<keyword evidence="7 13" id="KW-0812">Transmembrane</keyword>
<dbReference type="PRINTS" id="PR00344">
    <property type="entry name" value="BCTRLSENSOR"/>
</dbReference>
<dbReference type="PROSITE" id="PS50112">
    <property type="entry name" value="PAS"/>
    <property type="match status" value="3"/>
</dbReference>
<dbReference type="CDD" id="cd16922">
    <property type="entry name" value="HATPase_EvgS-ArcB-TorS-like"/>
    <property type="match status" value="1"/>
</dbReference>
<protein>
    <recommendedName>
        <fullName evidence="3">histidine kinase</fullName>
        <ecNumber evidence="3">2.7.13.3</ecNumber>
    </recommendedName>
</protein>
<gene>
    <name evidence="18" type="ORF">ACE1B6_03645</name>
</gene>
<organism evidence="18 19">
    <name type="scientific">Floridaenema fluviatile BLCC-F154</name>
    <dbReference type="NCBI Taxonomy" id="3153640"/>
    <lineage>
        <taxon>Bacteria</taxon>
        <taxon>Bacillati</taxon>
        <taxon>Cyanobacteriota</taxon>
        <taxon>Cyanophyceae</taxon>
        <taxon>Oscillatoriophycideae</taxon>
        <taxon>Aerosakkonematales</taxon>
        <taxon>Aerosakkonemataceae</taxon>
        <taxon>Floridanema</taxon>
        <taxon>Floridanema fluviatile</taxon>
    </lineage>
</organism>
<reference evidence="18 19" key="1">
    <citation type="submission" date="2024-09" db="EMBL/GenBank/DDBJ databases">
        <title>Floridaenema gen nov. (Aerosakkonemataceae, Aerosakkonematales ord. nov., Cyanobacteria) from benthic tropical and subtropical fresh waters, with the description of four new species.</title>
        <authorList>
            <person name="Moretto J.A."/>
            <person name="Berthold D.E."/>
            <person name="Lefler F.W."/>
            <person name="Huang I.-S."/>
            <person name="Laughinghouse H. IV."/>
        </authorList>
    </citation>
    <scope>NUCLEOTIDE SEQUENCE [LARGE SCALE GENOMIC DNA]</scope>
    <source>
        <strain evidence="18 19">BLCC-F154</strain>
    </source>
</reference>
<evidence type="ECO:0000256" key="9">
    <source>
        <dbReference type="ARBA" id="ARBA00022989"/>
    </source>
</evidence>
<dbReference type="SMART" id="SM00387">
    <property type="entry name" value="HATPase_c"/>
    <property type="match status" value="1"/>
</dbReference>
<feature type="domain" description="PAS" evidence="15">
    <location>
        <begin position="422"/>
        <end position="469"/>
    </location>
</feature>
<evidence type="ECO:0000259" key="15">
    <source>
        <dbReference type="PROSITE" id="PS50112"/>
    </source>
</evidence>
<evidence type="ECO:0000259" key="14">
    <source>
        <dbReference type="PROSITE" id="PS50109"/>
    </source>
</evidence>
<evidence type="ECO:0000256" key="13">
    <source>
        <dbReference type="SAM" id="Phobius"/>
    </source>
</evidence>
<dbReference type="InterPro" id="IPR004358">
    <property type="entry name" value="Sig_transdc_His_kin-like_C"/>
</dbReference>
<keyword evidence="4" id="KW-1003">Cell membrane</keyword>
<evidence type="ECO:0000256" key="2">
    <source>
        <dbReference type="ARBA" id="ARBA00004651"/>
    </source>
</evidence>
<keyword evidence="19" id="KW-1185">Reference proteome</keyword>
<dbReference type="PROSITE" id="PS50113">
    <property type="entry name" value="PAC"/>
    <property type="match status" value="4"/>
</dbReference>
<dbReference type="CDD" id="cd00082">
    <property type="entry name" value="HisKA"/>
    <property type="match status" value="1"/>
</dbReference>
<dbReference type="Pfam" id="PF00672">
    <property type="entry name" value="HAMP"/>
    <property type="match status" value="1"/>
</dbReference>
<evidence type="ECO:0000313" key="18">
    <source>
        <dbReference type="EMBL" id="MFB2934349.1"/>
    </source>
</evidence>
<keyword evidence="12" id="KW-0175">Coiled coil</keyword>
<keyword evidence="5" id="KW-0597">Phosphoprotein</keyword>
<comment type="catalytic activity">
    <reaction evidence="1">
        <text>ATP + protein L-histidine = ADP + protein N-phospho-L-histidine.</text>
        <dbReference type="EC" id="2.7.13.3"/>
    </reaction>
</comment>
<dbReference type="InterPro" id="IPR000014">
    <property type="entry name" value="PAS"/>
</dbReference>
<evidence type="ECO:0000256" key="12">
    <source>
        <dbReference type="SAM" id="Coils"/>
    </source>
</evidence>
<dbReference type="InterPro" id="IPR003594">
    <property type="entry name" value="HATPase_dom"/>
</dbReference>
<dbReference type="InterPro" id="IPR035965">
    <property type="entry name" value="PAS-like_dom_sf"/>
</dbReference>
<feature type="transmembrane region" description="Helical" evidence="13">
    <location>
        <begin position="339"/>
        <end position="359"/>
    </location>
</feature>
<keyword evidence="9 13" id="KW-1133">Transmembrane helix</keyword>
<dbReference type="Pfam" id="PF08448">
    <property type="entry name" value="PAS_4"/>
    <property type="match status" value="1"/>
</dbReference>